<evidence type="ECO:0000313" key="12">
    <source>
        <dbReference type="EMBL" id="AHE66765.1"/>
    </source>
</evidence>
<keyword evidence="9" id="KW-0739">Sodium transport</keyword>
<keyword evidence="13" id="KW-1185">Reference proteome</keyword>
<dbReference type="KEGG" id="lok:Loa_01211"/>
<dbReference type="HOGENOM" id="CLU_2155178_0_0_6"/>
<evidence type="ECO:0000256" key="7">
    <source>
        <dbReference type="ARBA" id="ARBA00023065"/>
    </source>
</evidence>
<comment type="subcellular location">
    <subcellularLocation>
        <location evidence="1">Membrane</location>
        <topology evidence="1">Multi-pass membrane protein</topology>
    </subcellularLocation>
</comment>
<evidence type="ECO:0000256" key="3">
    <source>
        <dbReference type="ARBA" id="ARBA00022449"/>
    </source>
</evidence>
<organism evidence="12 13">
    <name type="scientific">Legionella oakridgensis ATCC 33761 = DSM 21215</name>
    <dbReference type="NCBI Taxonomy" id="1268635"/>
    <lineage>
        <taxon>Bacteria</taxon>
        <taxon>Pseudomonadati</taxon>
        <taxon>Pseudomonadota</taxon>
        <taxon>Gammaproteobacteria</taxon>
        <taxon>Legionellales</taxon>
        <taxon>Legionellaceae</taxon>
        <taxon>Legionella</taxon>
    </lineage>
</organism>
<dbReference type="PANTHER" id="PTHR43562:SF3">
    <property type="entry name" value="SODIUM ION_PROTON EXCHANGER (EUROFUNG)"/>
    <property type="match status" value="1"/>
</dbReference>
<protein>
    <submittedName>
        <fullName evidence="12">Kef-type K+ transport systems, membrane component</fullName>
    </submittedName>
</protein>
<dbReference type="EMBL" id="CP004006">
    <property type="protein sequence ID" value="AHE66765.1"/>
    <property type="molecule type" value="Genomic_DNA"/>
</dbReference>
<gene>
    <name evidence="12" type="ORF">Loa_01211</name>
</gene>
<accession>W0BAA6</accession>
<evidence type="ECO:0000313" key="13">
    <source>
        <dbReference type="Proteomes" id="UP000018838"/>
    </source>
</evidence>
<dbReference type="PATRIC" id="fig|1268635.3.peg.1216"/>
<keyword evidence="7" id="KW-0406">Ion transport</keyword>
<dbReference type="Gene3D" id="1.20.1530.20">
    <property type="match status" value="1"/>
</dbReference>
<keyword evidence="5 10" id="KW-1133">Transmembrane helix</keyword>
<evidence type="ECO:0000256" key="6">
    <source>
        <dbReference type="ARBA" id="ARBA00023053"/>
    </source>
</evidence>
<feature type="domain" description="Cation/H+ exchanger transmembrane" evidence="11">
    <location>
        <begin position="2"/>
        <end position="100"/>
    </location>
</feature>
<dbReference type="PANTHER" id="PTHR43562">
    <property type="entry name" value="NAPA-TYPE SODIUM/HYDROGEN ANTIPORTER"/>
    <property type="match status" value="1"/>
</dbReference>
<evidence type="ECO:0000256" key="9">
    <source>
        <dbReference type="ARBA" id="ARBA00023201"/>
    </source>
</evidence>
<feature type="transmembrane region" description="Helical" evidence="10">
    <location>
        <begin position="20"/>
        <end position="39"/>
    </location>
</feature>
<evidence type="ECO:0000256" key="2">
    <source>
        <dbReference type="ARBA" id="ARBA00022448"/>
    </source>
</evidence>
<dbReference type="InterPro" id="IPR006153">
    <property type="entry name" value="Cation/H_exchanger_TM"/>
</dbReference>
<keyword evidence="4 10" id="KW-0812">Transmembrane</keyword>
<dbReference type="GO" id="GO:0016020">
    <property type="term" value="C:membrane"/>
    <property type="evidence" value="ECO:0007669"/>
    <property type="project" value="UniProtKB-SubCell"/>
</dbReference>
<dbReference type="GO" id="GO:0015297">
    <property type="term" value="F:antiporter activity"/>
    <property type="evidence" value="ECO:0007669"/>
    <property type="project" value="UniProtKB-KW"/>
</dbReference>
<evidence type="ECO:0000256" key="5">
    <source>
        <dbReference type="ARBA" id="ARBA00022989"/>
    </source>
</evidence>
<keyword evidence="2" id="KW-0813">Transport</keyword>
<evidence type="ECO:0000256" key="10">
    <source>
        <dbReference type="SAM" id="Phobius"/>
    </source>
</evidence>
<dbReference type="RefSeq" id="WP_274544676.1">
    <property type="nucleotide sequence ID" value="NZ_CP004006.1"/>
</dbReference>
<reference evidence="12 13" key="1">
    <citation type="journal article" date="2013" name="Int. J. Med. Microbiol.">
        <title>Legionella oakridgensis ATCC 33761 genome sequence and phenotypic characterization reveals its replication capacity in amoebae.</title>
        <authorList>
            <person name="Brzuszkiewicz E."/>
            <person name="Schulz T."/>
            <person name="Rydzewski K."/>
            <person name="Daniel R."/>
            <person name="Gillmaier N."/>
            <person name="Dittmann C."/>
            <person name="Holland G."/>
            <person name="Schunder E."/>
            <person name="Lautner M."/>
            <person name="Eisenreich W."/>
            <person name="Luck C."/>
            <person name="Heuner K."/>
        </authorList>
    </citation>
    <scope>NUCLEOTIDE SEQUENCE [LARGE SCALE GENOMIC DNA]</scope>
    <source>
        <strain>OR-10</strain>
        <strain evidence="13">ATCC 33761</strain>
    </source>
</reference>
<dbReference type="GO" id="GO:1902600">
    <property type="term" value="P:proton transmembrane transport"/>
    <property type="evidence" value="ECO:0007669"/>
    <property type="project" value="InterPro"/>
</dbReference>
<keyword evidence="3" id="KW-0050">Antiport</keyword>
<evidence type="ECO:0000256" key="1">
    <source>
        <dbReference type="ARBA" id="ARBA00004141"/>
    </source>
</evidence>
<dbReference type="InterPro" id="IPR038770">
    <property type="entry name" value="Na+/solute_symporter_sf"/>
</dbReference>
<keyword evidence="8 10" id="KW-0472">Membrane</keyword>
<dbReference type="GO" id="GO:0006814">
    <property type="term" value="P:sodium ion transport"/>
    <property type="evidence" value="ECO:0007669"/>
    <property type="project" value="UniProtKB-KW"/>
</dbReference>
<dbReference type="Pfam" id="PF00999">
    <property type="entry name" value="Na_H_Exchanger"/>
    <property type="match status" value="1"/>
</dbReference>
<dbReference type="eggNOG" id="COG0475">
    <property type="taxonomic scope" value="Bacteria"/>
</dbReference>
<dbReference type="Proteomes" id="UP000018838">
    <property type="component" value="Chromosome"/>
</dbReference>
<name>W0BAA6_9GAMM</name>
<evidence type="ECO:0000259" key="11">
    <source>
        <dbReference type="Pfam" id="PF00999"/>
    </source>
</evidence>
<proteinExistence type="predicted"/>
<feature type="transmembrane region" description="Helical" evidence="10">
    <location>
        <begin position="82"/>
        <end position="100"/>
    </location>
</feature>
<dbReference type="AlphaFoldDB" id="W0BAA6"/>
<sequence length="111" mass="12302">MPLFFMLIGMQVKIELFMDWQVLLMASGLIMAAILGKLLSGFGGNRWDDRVLIGIGMVPRGEVGLVFASIGRKLGIMSDKLFSAIILMVIVTTLIAPPWFKSRYKESKHAS</sequence>
<dbReference type="STRING" id="1268635.Loa_01211"/>
<evidence type="ECO:0000256" key="4">
    <source>
        <dbReference type="ARBA" id="ARBA00022692"/>
    </source>
</evidence>
<evidence type="ECO:0000256" key="8">
    <source>
        <dbReference type="ARBA" id="ARBA00023136"/>
    </source>
</evidence>
<keyword evidence="6" id="KW-0915">Sodium</keyword>